<reference evidence="5" key="1">
    <citation type="submission" date="2018-12" db="EMBL/GenBank/DDBJ databases">
        <title>Tengunoibacter tsumagoiensis gen. nov., sp. nov., Dictyobacter kobayashii sp. nov., D. alpinus sp. nov., and D. joshuensis sp. nov. and description of Dictyobacteraceae fam. nov. within the order Ktedonobacterales isolated from Tengu-no-mugimeshi.</title>
        <authorList>
            <person name="Wang C.M."/>
            <person name="Zheng Y."/>
            <person name="Sakai Y."/>
            <person name="Toyoda A."/>
            <person name="Minakuchi Y."/>
            <person name="Abe K."/>
            <person name="Yokota A."/>
            <person name="Yabe S."/>
        </authorList>
    </citation>
    <scope>NUCLEOTIDE SEQUENCE [LARGE SCALE GENOMIC DNA]</scope>
    <source>
        <strain evidence="5">Uno16</strain>
    </source>
</reference>
<gene>
    <name evidence="4" type="ORF">KDA_56200</name>
</gene>
<dbReference type="Pfam" id="PF00582">
    <property type="entry name" value="Usp"/>
    <property type="match status" value="2"/>
</dbReference>
<dbReference type="PANTHER" id="PTHR46268:SF6">
    <property type="entry name" value="UNIVERSAL STRESS PROTEIN UP12"/>
    <property type="match status" value="1"/>
</dbReference>
<evidence type="ECO:0000313" key="5">
    <source>
        <dbReference type="Proteomes" id="UP000287171"/>
    </source>
</evidence>
<evidence type="ECO:0000313" key="4">
    <source>
        <dbReference type="EMBL" id="GCE30136.1"/>
    </source>
</evidence>
<evidence type="ECO:0000256" key="1">
    <source>
        <dbReference type="ARBA" id="ARBA00008791"/>
    </source>
</evidence>
<dbReference type="AlphaFoldDB" id="A0A402BFM0"/>
<dbReference type="InterPro" id="IPR006016">
    <property type="entry name" value="UspA"/>
</dbReference>
<dbReference type="RefSeq" id="WP_161982463.1">
    <property type="nucleotide sequence ID" value="NZ_BIFT01000002.1"/>
</dbReference>
<name>A0A402BFM0_9CHLR</name>
<feature type="domain" description="UspA" evidence="3">
    <location>
        <begin position="158"/>
        <end position="303"/>
    </location>
</feature>
<evidence type="ECO:0000259" key="3">
    <source>
        <dbReference type="Pfam" id="PF00582"/>
    </source>
</evidence>
<dbReference type="EMBL" id="BIFT01000002">
    <property type="protein sequence ID" value="GCE30136.1"/>
    <property type="molecule type" value="Genomic_DNA"/>
</dbReference>
<dbReference type="PRINTS" id="PR01438">
    <property type="entry name" value="UNVRSLSTRESS"/>
</dbReference>
<protein>
    <submittedName>
        <fullName evidence="4">Universal stress protein UspA</fullName>
    </submittedName>
</protein>
<comment type="caution">
    <text evidence="4">The sequence shown here is derived from an EMBL/GenBank/DDBJ whole genome shotgun (WGS) entry which is preliminary data.</text>
</comment>
<dbReference type="InterPro" id="IPR014729">
    <property type="entry name" value="Rossmann-like_a/b/a_fold"/>
</dbReference>
<accession>A0A402BFM0</accession>
<feature type="region of interest" description="Disordered" evidence="2">
    <location>
        <begin position="306"/>
        <end position="327"/>
    </location>
</feature>
<dbReference type="Proteomes" id="UP000287171">
    <property type="component" value="Unassembled WGS sequence"/>
</dbReference>
<feature type="domain" description="UspA" evidence="3">
    <location>
        <begin position="1"/>
        <end position="140"/>
    </location>
</feature>
<dbReference type="Gene3D" id="3.40.50.620">
    <property type="entry name" value="HUPs"/>
    <property type="match status" value="2"/>
</dbReference>
<dbReference type="CDD" id="cd00293">
    <property type="entry name" value="USP-like"/>
    <property type="match status" value="2"/>
</dbReference>
<evidence type="ECO:0000256" key="2">
    <source>
        <dbReference type="SAM" id="MobiDB-lite"/>
    </source>
</evidence>
<comment type="similarity">
    <text evidence="1">Belongs to the universal stress protein A family.</text>
</comment>
<dbReference type="PANTHER" id="PTHR46268">
    <property type="entry name" value="STRESS RESPONSE PROTEIN NHAX"/>
    <property type="match status" value="1"/>
</dbReference>
<sequence>MAKRILLPLDGSQNAERALPLALRLARIHTGTVILLRVVNPGWITATKTSFAQQLPAQARFEAEKYLVTLTKKEMFQGIQTEILVPEGNEASTILATAEQQQADLIIVNSHGYTGLTRWTLGSVAEKVTRYAKVPVLLLRDQSALPLGHHPDPIQPLRILVPLDGSTYAAAALEPAAELIYALATSGNCAIHLVRVVDNTETLHIARLYLQTIATSLKQGEIAPIVARQQMPVTWSIAVNRDTADAIIRVAENGEDAENSGVAGGCDIIAISTHGITAHPLWTLGSTAERIRVGTHRPMLIIRPVDINKQNESGEQTEPETAVSETP</sequence>
<organism evidence="4 5">
    <name type="scientific">Dictyobacter alpinus</name>
    <dbReference type="NCBI Taxonomy" id="2014873"/>
    <lineage>
        <taxon>Bacteria</taxon>
        <taxon>Bacillati</taxon>
        <taxon>Chloroflexota</taxon>
        <taxon>Ktedonobacteria</taxon>
        <taxon>Ktedonobacterales</taxon>
        <taxon>Dictyobacteraceae</taxon>
        <taxon>Dictyobacter</taxon>
    </lineage>
</organism>
<keyword evidence="5" id="KW-1185">Reference proteome</keyword>
<proteinExistence type="inferred from homology"/>
<dbReference type="SUPFAM" id="SSF52402">
    <property type="entry name" value="Adenine nucleotide alpha hydrolases-like"/>
    <property type="match status" value="2"/>
</dbReference>
<dbReference type="InterPro" id="IPR006015">
    <property type="entry name" value="Universal_stress_UspA"/>
</dbReference>